<keyword evidence="2" id="KW-0732">Signal</keyword>
<dbReference type="Pfam" id="PF11797">
    <property type="entry name" value="WxLIP_HBD"/>
    <property type="match status" value="1"/>
</dbReference>
<feature type="chain" id="PRO_5026304675" evidence="2">
    <location>
        <begin position="27"/>
        <end position="351"/>
    </location>
</feature>
<keyword evidence="1" id="KW-0812">Transmembrane</keyword>
<name>A0A6G8AQY5_9ENTE</name>
<evidence type="ECO:0000256" key="1">
    <source>
        <dbReference type="SAM" id="Phobius"/>
    </source>
</evidence>
<proteinExistence type="predicted"/>
<keyword evidence="1" id="KW-1133">Transmembrane helix</keyword>
<dbReference type="Pfam" id="PF06030">
    <property type="entry name" value="WxLIP_PGBD"/>
    <property type="match status" value="1"/>
</dbReference>
<feature type="domain" description="WxL Interacting Protein host binding" evidence="4">
    <location>
        <begin position="157"/>
        <end position="294"/>
    </location>
</feature>
<evidence type="ECO:0000313" key="5">
    <source>
        <dbReference type="EMBL" id="QIL47352.1"/>
    </source>
</evidence>
<evidence type="ECO:0000256" key="2">
    <source>
        <dbReference type="SAM" id="SignalP"/>
    </source>
</evidence>
<accession>A0A6G8AQY5</accession>
<feature type="transmembrane region" description="Helical" evidence="1">
    <location>
        <begin position="308"/>
        <end position="328"/>
    </location>
</feature>
<keyword evidence="1" id="KW-0472">Membrane</keyword>
<feature type="signal peptide" evidence="2">
    <location>
        <begin position="1"/>
        <end position="26"/>
    </location>
</feature>
<protein>
    <submittedName>
        <fullName evidence="5">DUF916 and DUF3324 domain-containing protein</fullName>
    </submittedName>
</protein>
<evidence type="ECO:0000259" key="3">
    <source>
        <dbReference type="Pfam" id="PF06030"/>
    </source>
</evidence>
<dbReference type="AlphaFoldDB" id="A0A6G8AQY5"/>
<evidence type="ECO:0000259" key="4">
    <source>
        <dbReference type="Pfam" id="PF11797"/>
    </source>
</evidence>
<reference evidence="5 6" key="1">
    <citation type="submission" date="2020-03" db="EMBL/GenBank/DDBJ databases">
        <title>Vagococcus sp. nov., isolated from beetles.</title>
        <authorList>
            <person name="Hyun D.-W."/>
            <person name="Bae J.-W."/>
        </authorList>
    </citation>
    <scope>NUCLEOTIDE SEQUENCE [LARGE SCALE GENOMIC DNA]</scope>
    <source>
        <strain evidence="5 6">HDW17B</strain>
    </source>
</reference>
<dbReference type="KEGG" id="vhy:G7082_01805"/>
<gene>
    <name evidence="5" type="ORF">G7082_01805</name>
</gene>
<dbReference type="Proteomes" id="UP000501747">
    <property type="component" value="Chromosome"/>
</dbReference>
<evidence type="ECO:0000313" key="6">
    <source>
        <dbReference type="Proteomes" id="UP000501747"/>
    </source>
</evidence>
<feature type="domain" description="WxL Interacting Protein peptidoglycan binding" evidence="3">
    <location>
        <begin position="35"/>
        <end position="151"/>
    </location>
</feature>
<dbReference type="InterPro" id="IPR010317">
    <property type="entry name" value="WxLIP_PGBD"/>
</dbReference>
<dbReference type="EMBL" id="CP049887">
    <property type="protein sequence ID" value="QIL47352.1"/>
    <property type="molecule type" value="Genomic_DNA"/>
</dbReference>
<organism evidence="5 6">
    <name type="scientific">Vagococcus hydrophili</name>
    <dbReference type="NCBI Taxonomy" id="2714947"/>
    <lineage>
        <taxon>Bacteria</taxon>
        <taxon>Bacillati</taxon>
        <taxon>Bacillota</taxon>
        <taxon>Bacilli</taxon>
        <taxon>Lactobacillales</taxon>
        <taxon>Enterococcaceae</taxon>
        <taxon>Vagococcus</taxon>
    </lineage>
</organism>
<dbReference type="RefSeq" id="WP_166033463.1">
    <property type="nucleotide sequence ID" value="NZ_CP049887.1"/>
</dbReference>
<keyword evidence="6" id="KW-1185">Reference proteome</keyword>
<sequence>MKKNKKWLWVIIGLVLIFVTGNTSQAEESESDIGYHIQAMIPKNQLDKEKSYFDLRMKPGEKQTIEFAISNTSEEESEYEVAVNQAYTNAQGFIDYSEPKKSKLVKYAIEDIAEVEKSVKVAPRSVKKVPIKLTMPKESFDGQILSGIQVIKKGKKESSKITNSYGYVLGLKLTETDKAVKRDIKLKKIEPAVSFGKTSVVVELENPTMDSIGHLKYDVKITDEKTEETIKETTYGGDMQMAPTSSYRLAIDWDNKSLKKGNYKLHLIVSDAKDNKWEFNEKFEITSEDAKKVNDLTVTEDNQKDFPYLWIIIGVIVLVLVIGIIIYVRKKKNSANNKKSKSKKKKKKSSK</sequence>
<dbReference type="InterPro" id="IPR021759">
    <property type="entry name" value="WxLIP_HBD"/>
</dbReference>